<organism evidence="2 3">
    <name type="scientific">Streptomyces kronopolitis</name>
    <dbReference type="NCBI Taxonomy" id="1612435"/>
    <lineage>
        <taxon>Bacteria</taxon>
        <taxon>Bacillati</taxon>
        <taxon>Actinomycetota</taxon>
        <taxon>Actinomycetes</taxon>
        <taxon>Kitasatosporales</taxon>
        <taxon>Streptomycetaceae</taxon>
        <taxon>Streptomyces</taxon>
    </lineage>
</organism>
<gene>
    <name evidence="2" type="ORF">GCM10012285_20440</name>
</gene>
<reference evidence="3" key="1">
    <citation type="journal article" date="2019" name="Int. J. Syst. Evol. Microbiol.">
        <title>The Global Catalogue of Microorganisms (GCM) 10K type strain sequencing project: providing services to taxonomists for standard genome sequencing and annotation.</title>
        <authorList>
            <consortium name="The Broad Institute Genomics Platform"/>
            <consortium name="The Broad Institute Genome Sequencing Center for Infectious Disease"/>
            <person name="Wu L."/>
            <person name="Ma J."/>
        </authorList>
    </citation>
    <scope>NUCLEOTIDE SEQUENCE [LARGE SCALE GENOMIC DNA]</scope>
    <source>
        <strain evidence="3">CGMCC 4.7323</strain>
    </source>
</reference>
<evidence type="ECO:0000313" key="2">
    <source>
        <dbReference type="EMBL" id="GGN41334.1"/>
    </source>
</evidence>
<feature type="compositionally biased region" description="Basic and acidic residues" evidence="1">
    <location>
        <begin position="8"/>
        <end position="24"/>
    </location>
</feature>
<accession>A0ABQ2JAD3</accession>
<sequence length="167" mass="18064">MRIAGRARRGDGEFGGHRLARDQRTGGAQPVDDGGLPPGEHLGRQRRTRPGGQSVGVHDVLDAHRDAVQRGPAAGLARTAVRRPARRLQEPRTPSFLGHEGPHLRVDGVDPVARTPRRVDGVVRPGPQRRGFPDEGAISEQGRHTRRLQPPTDSGRGSAPRPAPHRP</sequence>
<comment type="caution">
    <text evidence="2">The sequence shown here is derived from an EMBL/GenBank/DDBJ whole genome shotgun (WGS) entry which is preliminary data.</text>
</comment>
<feature type="compositionally biased region" description="Basic and acidic residues" evidence="1">
    <location>
        <begin position="59"/>
        <end position="68"/>
    </location>
</feature>
<evidence type="ECO:0000256" key="1">
    <source>
        <dbReference type="SAM" id="MobiDB-lite"/>
    </source>
</evidence>
<keyword evidence="3" id="KW-1185">Reference proteome</keyword>
<protein>
    <submittedName>
        <fullName evidence="2">Uncharacterized protein</fullName>
    </submittedName>
</protein>
<proteinExistence type="predicted"/>
<dbReference type="EMBL" id="BMND01000006">
    <property type="protein sequence ID" value="GGN41334.1"/>
    <property type="molecule type" value="Genomic_DNA"/>
</dbReference>
<evidence type="ECO:0000313" key="3">
    <source>
        <dbReference type="Proteomes" id="UP000600080"/>
    </source>
</evidence>
<feature type="region of interest" description="Disordered" evidence="1">
    <location>
        <begin position="1"/>
        <end position="167"/>
    </location>
</feature>
<dbReference type="Proteomes" id="UP000600080">
    <property type="component" value="Unassembled WGS sequence"/>
</dbReference>
<name>A0ABQ2JAD3_9ACTN</name>